<organism evidence="3 4">
    <name type="scientific">Trichoglossum hirsutum</name>
    <dbReference type="NCBI Taxonomy" id="265104"/>
    <lineage>
        <taxon>Eukaryota</taxon>
        <taxon>Fungi</taxon>
        <taxon>Dikarya</taxon>
        <taxon>Ascomycota</taxon>
        <taxon>Pezizomycotina</taxon>
        <taxon>Geoglossomycetes</taxon>
        <taxon>Geoglossales</taxon>
        <taxon>Geoglossaceae</taxon>
        <taxon>Trichoglossum</taxon>
    </lineage>
</organism>
<feature type="transmembrane region" description="Helical" evidence="2">
    <location>
        <begin position="196"/>
        <end position="215"/>
    </location>
</feature>
<feature type="compositionally biased region" description="Basic and acidic residues" evidence="1">
    <location>
        <begin position="30"/>
        <end position="41"/>
    </location>
</feature>
<comment type="caution">
    <text evidence="3">The sequence shown here is derived from an EMBL/GenBank/DDBJ whole genome shotgun (WGS) entry which is preliminary data.</text>
</comment>
<accession>A0A9P8KYY9</accession>
<dbReference type="Proteomes" id="UP000750711">
    <property type="component" value="Unassembled WGS sequence"/>
</dbReference>
<proteinExistence type="predicted"/>
<evidence type="ECO:0000256" key="2">
    <source>
        <dbReference type="SAM" id="Phobius"/>
    </source>
</evidence>
<sequence length="370" mass="38919">EKEEEKEPAVRTTADSGAEAFGTTAVALPDGERSDEEDRTRQIVSGRRGPAAPGLLTSIASSTDLPPRATRNPRDGRRRTLDGAQDTTDGGDVEMQRNDRRGTESYQLGGPSKGKRARFFLRYPYAQDLLHGLVRATYVVRTLMVFTLFIQIPITLAVIIIWALIPRLPLPNTAATNNGRSSSNNSNSSSGSIDSFGLEFVFLMVSLIGYVLVLVGRAAPRIKEGTLEGVRGYSRLLRRGGRLEKDLGMGFIADIVVEAVVASAFMVVLVMKAVVLDAETGAAGTGAGAGAGGGSSGTCLKGRLVPPGTETQFLSGGEDGYAASEGAAVATAAAAVAAASTMAEELARWAWGSSNCRRLVAVVSLLAWEV</sequence>
<feature type="transmembrane region" description="Helical" evidence="2">
    <location>
        <begin position="143"/>
        <end position="165"/>
    </location>
</feature>
<name>A0A9P8KYY9_9PEZI</name>
<keyword evidence="2" id="KW-0812">Transmembrane</keyword>
<dbReference type="AlphaFoldDB" id="A0A9P8KYY9"/>
<dbReference type="EMBL" id="JAGHQM010003563">
    <property type="protein sequence ID" value="KAH0542997.1"/>
    <property type="molecule type" value="Genomic_DNA"/>
</dbReference>
<feature type="compositionally biased region" description="Basic and acidic residues" evidence="1">
    <location>
        <begin position="94"/>
        <end position="103"/>
    </location>
</feature>
<gene>
    <name evidence="3" type="ORF">GP486_008603</name>
</gene>
<reference evidence="3" key="1">
    <citation type="submission" date="2021-03" db="EMBL/GenBank/DDBJ databases">
        <title>Comparative genomics and phylogenomic investigation of the class Geoglossomycetes provide insights into ecological specialization and systematics.</title>
        <authorList>
            <person name="Melie T."/>
            <person name="Pirro S."/>
            <person name="Miller A.N."/>
            <person name="Quandt A."/>
        </authorList>
    </citation>
    <scope>NUCLEOTIDE SEQUENCE</scope>
    <source>
        <strain evidence="3">CAQ_001_2017</strain>
    </source>
</reference>
<feature type="region of interest" description="Disordered" evidence="1">
    <location>
        <begin position="1"/>
        <end position="111"/>
    </location>
</feature>
<evidence type="ECO:0000313" key="3">
    <source>
        <dbReference type="EMBL" id="KAH0542997.1"/>
    </source>
</evidence>
<evidence type="ECO:0000313" key="4">
    <source>
        <dbReference type="Proteomes" id="UP000750711"/>
    </source>
</evidence>
<keyword evidence="4" id="KW-1185">Reference proteome</keyword>
<evidence type="ECO:0000256" key="1">
    <source>
        <dbReference type="SAM" id="MobiDB-lite"/>
    </source>
</evidence>
<feature type="transmembrane region" description="Helical" evidence="2">
    <location>
        <begin position="247"/>
        <end position="271"/>
    </location>
</feature>
<feature type="non-terminal residue" evidence="3">
    <location>
        <position position="1"/>
    </location>
</feature>
<protein>
    <submittedName>
        <fullName evidence="3">Uncharacterized protein</fullName>
    </submittedName>
</protein>
<keyword evidence="2" id="KW-0472">Membrane</keyword>
<keyword evidence="2" id="KW-1133">Transmembrane helix</keyword>
<feature type="compositionally biased region" description="Basic and acidic residues" evidence="1">
    <location>
        <begin position="72"/>
        <end position="81"/>
    </location>
</feature>